<gene>
    <name evidence="2" type="ORF">METZ01_LOCUS116273</name>
</gene>
<dbReference type="InterPro" id="IPR029052">
    <property type="entry name" value="Metallo-depent_PP-like"/>
</dbReference>
<evidence type="ECO:0000259" key="1">
    <source>
        <dbReference type="Pfam" id="PF00149"/>
    </source>
</evidence>
<dbReference type="Pfam" id="PF00149">
    <property type="entry name" value="Metallophos"/>
    <property type="match status" value="1"/>
</dbReference>
<dbReference type="GO" id="GO:0016787">
    <property type="term" value="F:hydrolase activity"/>
    <property type="evidence" value="ECO:0007669"/>
    <property type="project" value="InterPro"/>
</dbReference>
<reference evidence="2" key="1">
    <citation type="submission" date="2018-05" db="EMBL/GenBank/DDBJ databases">
        <authorList>
            <person name="Lanie J.A."/>
            <person name="Ng W.-L."/>
            <person name="Kazmierczak K.M."/>
            <person name="Andrzejewski T.M."/>
            <person name="Davidsen T.M."/>
            <person name="Wayne K.J."/>
            <person name="Tettelin H."/>
            <person name="Glass J.I."/>
            <person name="Rusch D."/>
            <person name="Podicherti R."/>
            <person name="Tsui H.-C.T."/>
            <person name="Winkler M.E."/>
        </authorList>
    </citation>
    <scope>NUCLEOTIDE SEQUENCE</scope>
</reference>
<dbReference type="InterPro" id="IPR004843">
    <property type="entry name" value="Calcineurin-like_PHP"/>
</dbReference>
<dbReference type="SUPFAM" id="SSF56300">
    <property type="entry name" value="Metallo-dependent phosphatases"/>
    <property type="match status" value="1"/>
</dbReference>
<sequence>MTTHLIIPDAHAHYQYDNIRFDWLGKFILDRKPEVIVCLGDLSDMPSLSQHGEGLSFEGRRLKEDVAVTHDALERMWGPFNKYNARRRKNKDKQYRPRKAIVLGNHEDRITRYCENTPQLHEWLDISILNYENYFDEITPFRNTLTIDRISYSHYFATGVSG</sequence>
<accession>A0A381XFB7</accession>
<evidence type="ECO:0000313" key="2">
    <source>
        <dbReference type="EMBL" id="SVA63419.1"/>
    </source>
</evidence>
<feature type="non-terminal residue" evidence="2">
    <location>
        <position position="162"/>
    </location>
</feature>
<organism evidence="2">
    <name type="scientific">marine metagenome</name>
    <dbReference type="NCBI Taxonomy" id="408172"/>
    <lineage>
        <taxon>unclassified sequences</taxon>
        <taxon>metagenomes</taxon>
        <taxon>ecological metagenomes</taxon>
    </lineage>
</organism>
<protein>
    <recommendedName>
        <fullName evidence="1">Calcineurin-like phosphoesterase domain-containing protein</fullName>
    </recommendedName>
</protein>
<proteinExistence type="predicted"/>
<dbReference type="EMBL" id="UINC01014970">
    <property type="protein sequence ID" value="SVA63419.1"/>
    <property type="molecule type" value="Genomic_DNA"/>
</dbReference>
<feature type="domain" description="Calcineurin-like phosphoesterase" evidence="1">
    <location>
        <begin position="5"/>
        <end position="130"/>
    </location>
</feature>
<dbReference type="AlphaFoldDB" id="A0A381XFB7"/>
<name>A0A381XFB7_9ZZZZ</name>